<feature type="domain" description="CMP/dCMP-type deaminase" evidence="7">
    <location>
        <begin position="18"/>
        <end position="128"/>
    </location>
</feature>
<dbReference type="CDD" id="cd15457">
    <property type="entry name" value="NADAR"/>
    <property type="match status" value="1"/>
</dbReference>
<gene>
    <name evidence="8" type="primary">g5780</name>
    <name evidence="8" type="ORF">VP750_LOCUS4950</name>
</gene>
<evidence type="ECO:0000256" key="6">
    <source>
        <dbReference type="SAM" id="MobiDB-lite"/>
    </source>
</evidence>
<evidence type="ECO:0000313" key="8">
    <source>
        <dbReference type="EMBL" id="CAL5223291.1"/>
    </source>
</evidence>
<proteinExistence type="predicted"/>
<feature type="region of interest" description="Disordered" evidence="6">
    <location>
        <begin position="405"/>
        <end position="445"/>
    </location>
</feature>
<evidence type="ECO:0000256" key="1">
    <source>
        <dbReference type="ARBA" id="ARBA00004910"/>
    </source>
</evidence>
<dbReference type="EC" id="1.1.1.193" evidence="2"/>
<keyword evidence="5" id="KW-0511">Multifunctional enzyme</keyword>
<dbReference type="NCBIfam" id="TIGR02464">
    <property type="entry name" value="ribofla_fusion"/>
    <property type="match status" value="1"/>
</dbReference>
<keyword evidence="3" id="KW-0521">NADP</keyword>
<dbReference type="Gene3D" id="3.40.430.10">
    <property type="entry name" value="Dihydrofolate Reductase, subunit A"/>
    <property type="match status" value="1"/>
</dbReference>
<dbReference type="InterPro" id="IPR050765">
    <property type="entry name" value="Riboflavin_Biosynth_HTPR"/>
</dbReference>
<dbReference type="InterPro" id="IPR024072">
    <property type="entry name" value="DHFR-like_dom_sf"/>
</dbReference>
<dbReference type="NCBIfam" id="TIGR00227">
    <property type="entry name" value="ribD_Cterm"/>
    <property type="match status" value="1"/>
</dbReference>
<evidence type="ECO:0000256" key="2">
    <source>
        <dbReference type="ARBA" id="ARBA00013173"/>
    </source>
</evidence>
<evidence type="ECO:0000256" key="4">
    <source>
        <dbReference type="ARBA" id="ARBA00023002"/>
    </source>
</evidence>
<dbReference type="PANTHER" id="PTHR38011:SF7">
    <property type="entry name" value="2,5-DIAMINO-6-RIBOSYLAMINO-4(3H)-PYRIMIDINONE 5'-PHOSPHATE REDUCTASE"/>
    <property type="match status" value="1"/>
</dbReference>
<sequence length="658" mass="69452">MSLNGSHDSIAPGSLLQDSDFAHLERAAHLADSSAGLTQPHPNSACILVNEQSQVVAEAYQHAQGTASAEVQAVSQAGPAAGGTTAYLNLETGDSHGDMSSVIALVKGGVSRVVIGLLHPLPHLRGQAVRTLKAAGVCVDLLQPALAAQGQAAQQCLQACLKVNEALLHRAATGRPLSLLKYAMTADGKIACSSGHSSWVSCPDSRKLVFEARARSDAIIVGGNTVRRDNPRLTTRREGGHAPVRIVMSRTLDLPQDANLWDVSSAPTIVMTQRGARKEFQESLRAKGVEVVQFDFLTPEAVAAYCQERGFLQVLWECGGTLAAPAIAAGVIHKALAFIAPKLIGGVRAPSPVGELGNVEMTQAINLVDSSWQVVGPDVLLTGYLPSSGGLLALQERLAAGAARQDTLESSHASSSHAAAAAAAAPPLGQNGAAPRGAHANGAAPTRRWWRQCDSNVVEFYKSWDLYGALSNFSAHPISMPSRPVSISGALPSAPARQWPSVEHFYQAQKFAGVESAQALDIIEEIAQAASPEEAARIGRRNERLQPSLMRTDWPTAKLAVMHAGLKAKFTQHDGPRALLLSTASLGLSGRALDLVEASPHDFFWGRGVDGSGFNHLGMLLMSVREELLQAEQRQKADAVTPAQNGIISSLYEPAAKH</sequence>
<dbReference type="PANTHER" id="PTHR38011">
    <property type="entry name" value="DIHYDROFOLATE REDUCTASE FAMILY PROTEIN (AFU_ORTHOLOGUE AFUA_8G06820)"/>
    <property type="match status" value="1"/>
</dbReference>
<organism evidence="8 9">
    <name type="scientific">Coccomyxa viridis</name>
    <dbReference type="NCBI Taxonomy" id="1274662"/>
    <lineage>
        <taxon>Eukaryota</taxon>
        <taxon>Viridiplantae</taxon>
        <taxon>Chlorophyta</taxon>
        <taxon>core chlorophytes</taxon>
        <taxon>Trebouxiophyceae</taxon>
        <taxon>Trebouxiophyceae incertae sedis</taxon>
        <taxon>Coccomyxaceae</taxon>
        <taxon>Coccomyxa</taxon>
    </lineage>
</organism>
<keyword evidence="9" id="KW-1185">Reference proteome</keyword>
<dbReference type="Proteomes" id="UP001497392">
    <property type="component" value="Unassembled WGS sequence"/>
</dbReference>
<dbReference type="Pfam" id="PF01872">
    <property type="entry name" value="RibD_C"/>
    <property type="match status" value="1"/>
</dbReference>
<dbReference type="EMBL" id="CAXHTA020000008">
    <property type="protein sequence ID" value="CAL5223291.1"/>
    <property type="molecule type" value="Genomic_DNA"/>
</dbReference>
<dbReference type="Gene3D" id="1.10.357.40">
    <property type="entry name" value="YbiA-like"/>
    <property type="match status" value="1"/>
</dbReference>
<dbReference type="SUPFAM" id="SSF53597">
    <property type="entry name" value="Dihydrofolate reductase-like"/>
    <property type="match status" value="1"/>
</dbReference>
<keyword evidence="4" id="KW-0560">Oxidoreductase</keyword>
<name>A0ABP1FTR2_9CHLO</name>
<dbReference type="SUPFAM" id="SSF143990">
    <property type="entry name" value="YbiA-like"/>
    <property type="match status" value="1"/>
</dbReference>
<accession>A0ABP1FTR2</accession>
<dbReference type="Gene3D" id="3.40.140.10">
    <property type="entry name" value="Cytidine Deaminase, domain 2"/>
    <property type="match status" value="1"/>
</dbReference>
<evidence type="ECO:0000256" key="5">
    <source>
        <dbReference type="ARBA" id="ARBA00023268"/>
    </source>
</evidence>
<comment type="caution">
    <text evidence="8">The sequence shown here is derived from an EMBL/GenBank/DDBJ whole genome shotgun (WGS) entry which is preliminary data.</text>
</comment>
<dbReference type="InterPro" id="IPR004794">
    <property type="entry name" value="Eubact_RibD"/>
</dbReference>
<comment type="pathway">
    <text evidence="1">Cofactor biosynthesis; riboflavin biosynthesis; 5-amino-6-(D-ribitylamino)uracil from GTP: step 3/4.</text>
</comment>
<evidence type="ECO:0000313" key="9">
    <source>
        <dbReference type="Proteomes" id="UP001497392"/>
    </source>
</evidence>
<dbReference type="SUPFAM" id="SSF53927">
    <property type="entry name" value="Cytidine deaminase-like"/>
    <property type="match status" value="1"/>
</dbReference>
<feature type="compositionally biased region" description="Low complexity" evidence="6">
    <location>
        <begin position="410"/>
        <end position="445"/>
    </location>
</feature>
<dbReference type="InterPro" id="IPR011549">
    <property type="entry name" value="RibD_C"/>
</dbReference>
<dbReference type="InterPro" id="IPR016193">
    <property type="entry name" value="Cytidine_deaminase-like"/>
</dbReference>
<evidence type="ECO:0000256" key="3">
    <source>
        <dbReference type="ARBA" id="ARBA00022857"/>
    </source>
</evidence>
<dbReference type="InterPro" id="IPR037238">
    <property type="entry name" value="YbiA-like_sf"/>
</dbReference>
<evidence type="ECO:0000259" key="7">
    <source>
        <dbReference type="PROSITE" id="PS51747"/>
    </source>
</evidence>
<dbReference type="InterPro" id="IPR002125">
    <property type="entry name" value="CMP_dCMP_dom"/>
</dbReference>
<dbReference type="NCBIfam" id="TIGR00326">
    <property type="entry name" value="eubact_ribD"/>
    <property type="match status" value="1"/>
</dbReference>
<dbReference type="InterPro" id="IPR012816">
    <property type="entry name" value="NADAR"/>
</dbReference>
<reference evidence="8 9" key="1">
    <citation type="submission" date="2024-06" db="EMBL/GenBank/DDBJ databases">
        <authorList>
            <person name="Kraege A."/>
            <person name="Thomma B."/>
        </authorList>
    </citation>
    <scope>NUCLEOTIDE SEQUENCE [LARGE SCALE GENOMIC DNA]</scope>
</reference>
<protein>
    <recommendedName>
        <fullName evidence="2">5-amino-6-(5-phosphoribosylamino)uracil reductase</fullName>
        <ecNumber evidence="2">1.1.1.193</ecNumber>
    </recommendedName>
</protein>
<dbReference type="PROSITE" id="PS51747">
    <property type="entry name" value="CYT_DCMP_DEAMINASES_2"/>
    <property type="match status" value="1"/>
</dbReference>
<dbReference type="Pfam" id="PF08719">
    <property type="entry name" value="NADAR"/>
    <property type="match status" value="1"/>
</dbReference>
<dbReference type="InterPro" id="IPR002734">
    <property type="entry name" value="RibDG_C"/>
</dbReference>